<protein>
    <recommendedName>
        <fullName evidence="5">Mammalian cell entry protein</fullName>
    </recommendedName>
</protein>
<dbReference type="EMBL" id="BMNE01000018">
    <property type="protein sequence ID" value="GGO01060.1"/>
    <property type="molecule type" value="Genomic_DNA"/>
</dbReference>
<comment type="caution">
    <text evidence="3">The sequence shown here is derived from an EMBL/GenBank/DDBJ whole genome shotgun (WGS) entry which is preliminary data.</text>
</comment>
<name>A0ABQ2L3D5_9NOCA</name>
<dbReference type="NCBIfam" id="TIGR00996">
    <property type="entry name" value="Mtu_fam_mce"/>
    <property type="match status" value="1"/>
</dbReference>
<evidence type="ECO:0000259" key="2">
    <source>
        <dbReference type="Pfam" id="PF11887"/>
    </source>
</evidence>
<evidence type="ECO:0000313" key="4">
    <source>
        <dbReference type="Proteomes" id="UP000658127"/>
    </source>
</evidence>
<dbReference type="PANTHER" id="PTHR33371">
    <property type="entry name" value="INTERMEMBRANE PHOSPHOLIPID TRANSPORT SYSTEM BINDING PROTEIN MLAD-RELATED"/>
    <property type="match status" value="1"/>
</dbReference>
<feature type="domain" description="Mammalian cell entry C-terminal" evidence="2">
    <location>
        <begin position="120"/>
        <end position="297"/>
    </location>
</feature>
<dbReference type="Pfam" id="PF02470">
    <property type="entry name" value="MlaD"/>
    <property type="match status" value="1"/>
</dbReference>
<reference evidence="4" key="1">
    <citation type="journal article" date="2019" name="Int. J. Syst. Evol. Microbiol.">
        <title>The Global Catalogue of Microorganisms (GCM) 10K type strain sequencing project: providing services to taxonomists for standard genome sequencing and annotation.</title>
        <authorList>
            <consortium name="The Broad Institute Genomics Platform"/>
            <consortium name="The Broad Institute Genome Sequencing Center for Infectious Disease"/>
            <person name="Wu L."/>
            <person name="Ma J."/>
        </authorList>
    </citation>
    <scope>NUCLEOTIDE SEQUENCE [LARGE SCALE GENOMIC DNA]</scope>
    <source>
        <strain evidence="4">CGMCC 4.7329</strain>
    </source>
</reference>
<evidence type="ECO:0000259" key="1">
    <source>
        <dbReference type="Pfam" id="PF02470"/>
    </source>
</evidence>
<proteinExistence type="predicted"/>
<keyword evidence="4" id="KW-1185">Reference proteome</keyword>
<dbReference type="InterPro" id="IPR024516">
    <property type="entry name" value="Mce_C"/>
</dbReference>
<dbReference type="Pfam" id="PF11887">
    <property type="entry name" value="Mce4_CUP1"/>
    <property type="match status" value="1"/>
</dbReference>
<dbReference type="InterPro" id="IPR005693">
    <property type="entry name" value="Mce"/>
</dbReference>
<feature type="domain" description="Mce/MlaD" evidence="1">
    <location>
        <begin position="40"/>
        <end position="114"/>
    </location>
</feature>
<dbReference type="RefSeq" id="WP_308426162.1">
    <property type="nucleotide sequence ID" value="NZ_BMNE01000018.1"/>
</dbReference>
<evidence type="ECO:0008006" key="5">
    <source>
        <dbReference type="Google" id="ProtNLM"/>
    </source>
</evidence>
<accession>A0ABQ2L3D5</accession>
<sequence length="399" mass="41969">MASLRAGMSRIPVPGRILLVLVAAALVVTGATLWATRDATVRVAAYFSNSVGLYSGDRVVLRGVPIGEVDEVTPIGDRVRVTMHFDSSHPVSADTRAVIVAPTLVSGRYVQLIPKRGDEPELRDGAEIPLERTAVPVEYDEIKRQVTELSTQLGPMVDDPTGSLARFVGVTAETLGGNGPTLKDTLVNLSKAMQTLADGGPDLFATVRNLQLVISALAANDAQVRNFVGQLAGVSNLLNDNRTQLNSALHAVEAMLPEIRDIVAENRDALNQDVTSLTRITSLLVARQDDLAQVLHVAPTVIDDLYNIYNPASKSATANLNLPDFPDPMSLICALLTTVDAPQAECSRASAQFGDLFGAAVRAAMGANAVPAPAVGLPGLPGMPVIPGLTDLLTPGAGR</sequence>
<dbReference type="PANTHER" id="PTHR33371:SF4">
    <property type="entry name" value="INTERMEMBRANE PHOSPHOLIPID TRANSPORT SYSTEM BINDING PROTEIN MLAD"/>
    <property type="match status" value="1"/>
</dbReference>
<organism evidence="3 4">
    <name type="scientific">Nocardia rhizosphaerihabitans</name>
    <dbReference type="NCBI Taxonomy" id="1691570"/>
    <lineage>
        <taxon>Bacteria</taxon>
        <taxon>Bacillati</taxon>
        <taxon>Actinomycetota</taxon>
        <taxon>Actinomycetes</taxon>
        <taxon>Mycobacteriales</taxon>
        <taxon>Nocardiaceae</taxon>
        <taxon>Nocardia</taxon>
    </lineage>
</organism>
<dbReference type="InterPro" id="IPR052336">
    <property type="entry name" value="MlaD_Phospholipid_Transporter"/>
</dbReference>
<evidence type="ECO:0000313" key="3">
    <source>
        <dbReference type="EMBL" id="GGO01060.1"/>
    </source>
</evidence>
<dbReference type="Proteomes" id="UP000658127">
    <property type="component" value="Unassembled WGS sequence"/>
</dbReference>
<gene>
    <name evidence="3" type="ORF">GCM10011610_70570</name>
</gene>
<dbReference type="InterPro" id="IPR003399">
    <property type="entry name" value="Mce/MlaD"/>
</dbReference>